<feature type="compositionally biased region" description="Basic and acidic residues" evidence="2">
    <location>
        <begin position="2904"/>
        <end position="2913"/>
    </location>
</feature>
<accession>A0A9W6TSI3</accession>
<dbReference type="Proteomes" id="UP001165083">
    <property type="component" value="Unassembled WGS sequence"/>
</dbReference>
<dbReference type="InterPro" id="IPR009543">
    <property type="entry name" value="VPS13_VAB"/>
</dbReference>
<name>A0A9W6TSI3_9STRA</name>
<dbReference type="Pfam" id="PF25036">
    <property type="entry name" value="VPS13_VAB"/>
    <property type="match status" value="1"/>
</dbReference>
<evidence type="ECO:0000313" key="5">
    <source>
        <dbReference type="Proteomes" id="UP001165083"/>
    </source>
</evidence>
<feature type="region of interest" description="Disordered" evidence="2">
    <location>
        <begin position="2889"/>
        <end position="2916"/>
    </location>
</feature>
<dbReference type="SUPFAM" id="SSF50729">
    <property type="entry name" value="PH domain-like"/>
    <property type="match status" value="1"/>
</dbReference>
<keyword evidence="5" id="KW-1185">Reference proteome</keyword>
<dbReference type="OrthoDB" id="428159at2759"/>
<feature type="compositionally biased region" description="Basic and acidic residues" evidence="2">
    <location>
        <begin position="33"/>
        <end position="42"/>
    </location>
</feature>
<reference evidence="4" key="1">
    <citation type="submission" date="2023-04" db="EMBL/GenBank/DDBJ databases">
        <title>Phytophthora lilii NBRC 32176.</title>
        <authorList>
            <person name="Ichikawa N."/>
            <person name="Sato H."/>
            <person name="Tonouchi N."/>
        </authorList>
    </citation>
    <scope>NUCLEOTIDE SEQUENCE</scope>
    <source>
        <strain evidence="4">NBRC 32176</strain>
    </source>
</reference>
<dbReference type="InterPro" id="IPR026847">
    <property type="entry name" value="VPS13"/>
</dbReference>
<dbReference type="PROSITE" id="PS50003">
    <property type="entry name" value="PH_DOMAIN"/>
    <property type="match status" value="1"/>
</dbReference>
<dbReference type="GO" id="GO:0006623">
    <property type="term" value="P:protein targeting to vacuole"/>
    <property type="evidence" value="ECO:0007669"/>
    <property type="project" value="TreeGrafter"/>
</dbReference>
<feature type="region of interest" description="Disordered" evidence="2">
    <location>
        <begin position="1498"/>
        <end position="1519"/>
    </location>
</feature>
<evidence type="ECO:0000313" key="4">
    <source>
        <dbReference type="EMBL" id="GMF19096.1"/>
    </source>
</evidence>
<dbReference type="GO" id="GO:0045053">
    <property type="term" value="P:protein retention in Golgi apparatus"/>
    <property type="evidence" value="ECO:0007669"/>
    <property type="project" value="TreeGrafter"/>
</dbReference>
<comment type="similarity">
    <text evidence="1">Belongs to the VPS13 family.</text>
</comment>
<sequence length="3483" mass="387817">MLSVDVVARFAVGGRRAAVREWREYPELGVPRRASDPEDRAAADSTPLEVSSRRSSTESADSELRVPIAAGPFAFSERPGLEEDRDDSDSQGAVMSESFGDADSARSTENSSVITDFTDTESKSGRQSRLAAFLRKPFRRGDGFDGGRWELRMGIVPASPRTEIVFESPSKSWVVYFLGQYVESQTVNVSAKLWQSSERLKLERLTLKASVVVPSWLPFRLKTGFVGLFEADLPISAIFGNASAKIKFQDVLLVLAPLQHDEDELQDEVAALVGLKMQRLEQDLQDRWNGPQVPEYTVPHESEGYFGTDGWIGRTMTKLIDNLQIDIRNLHIRVEGVWVPSGPLRSPPTSRSSNKEKSKTEGVKFAAGITLGALSAVTTPSNWRVGGFDDKEENPQESNHLVFKLINAIDLSAYVDPNALHFIHSRVHLKVLQSTLSRLKEMGSRTAKADWWNAEESVHAHRFLVAPINVTLKLTMNTAAQHAQTDDPRYDAEFHLSRIWMTLDEEQFSVLNLIIDSFSGHEKWRLMVAEQVKTSERHTASNEATMTQLAENYLLLWNQVMAMKSDGMDALRKSEAWISATQIEQQLPYEVVVSIRNRLGLECVAGKTVPYPSALYGIGDAMGIPLPEISVPFSEGATGLVFDLLPSGDVAIKRCAEKSPAAAKDSVKPGLLLIKVDDKPLRSVFKFKSGLDLELAIDSMPGKKVLTFRHPSVTPLEVTPSRAVAQVMFTSDQLKFCLVRAFHKQVIAEVMFDHPAVSVNGFGPSLFSYHFYEIVVDDFYVQSMSQDGDGAKHCIASSICKPVNGPTTADEQSPALRFSMNYLYDAHPDARPGKIDTYGSKISLAIGNSIAVFDEIKMTALLGEWHDWFGAISSDYSHGMPSSSVHRLDVDMGVAPPSMSVNSQLISSYASTSPSNTALADEAFPLTEISSYSYEIKVDLLRFFLSAPEAPAPPVEMPNEPSYRVLLKQLVGDEPSGPPAIPDWARAAHAIVVMQRFIRGAIVRKRKMVRLALARNRWIYYQGSEMGWLYTRDDSLAFRRWRRSWCHLDDDGNFSMHSNGSGADVLDEFNLLGCTVIMLPYASEGPWGSQSNKLSEVLEITTRAGSLRKVLSSDNLMELKKWKHSIESSARNAAKRSPSDDVEEEEALYEAATDDDNYVIEDETVQSEQWSGSTLDELLLGGFSSIYRPAATLKKEQATWISLSVTNVNVAVDVHRVSEPDRSAFALYLGLKDFTALDHRQSSDYGLLHVGDKFLSLKNGQLTPGKMRADHLNNGPFFVLRMTYRGVCAGPESFVLQSGLHADLTISGWIMPLTLTQVFFEIIDVLDILWTDDSVTAESGVGRAYSPEPVSYAPWKEVPELGIQIRAPILEAYLEDSHCVAKLTIEESSCSYQADPGVENFKLHLGPTALFVLTEDVALRLVQVDKFWLSYDLRLHRLTDSPVGGCDLCADESAKKPVCHRSVSISIGQVKLEADRRLELLFALLEALTYSEASNEVDGDAEFDSANEEKATDSDRDGFGRRDYDVSFLGGDHSSQTERLQSMQFSLQDQDSLELRPMYATGFSRPYASPSGRSRMSTATSAGLNYGLQENGQERSKRRPKVSAFIPLLNYQSLIGISGAHLERQASSKTIFWARLRMGRIHDRISITCYSVVFEVIKRSLSVVSLDTYIPVMNFSVSDMKMQCATRTEFSTDYVVDASVEISARYYNTSLADWEPFIEPWRAYAKARSDGDGDGTTMQLSALQRLNVNCTDSLIRLLSSIANNRRKQDFIVEKRTLAAVAADGEAKKEDGRVCVLNNLGVPIRLANLNTSHAGTLHVDVRDGWSFPGYSRFHNVRVSVVLLPWWHPREIQSVENFRHKFSLPYGGAQSGVTPILKIDVLTTDEGKRNYVFDHVTNKYVEVEADDDDEFMEIPAAQRITPPNTQQCVDRGDSTNTNASQRTRWSSVGSAEINLAGNVMASLDPNRMKLNRWYRLHDLRGNVTGEIFVGLHFVPEVNTPVHRMRMNEPQQVKDGQFLVFDPLKIVTAKPSGPADPCKDHVMLSDGLRGSYIPPLALEVMIGSSRMSLMCPLRRAGKFLIQGEKVLAEVKVAQRDESRRSGTLPRTGKLMTLTTSNKMSVPISAMFGDEKDSVVVKVDGCKPTVVANLNELAAGSTILTLESEDSEGLGYCLYVNITSHMRKVYREEHQGMITRGNVNQDGELQTYATKYQISLHSCLMFENTLPIRVQYKIVASRLSEEVVRTGTLSPGEEVPIHDFQLDAHLLLRLPEMDSIWSRPINLGDCIYREGMGKAIKTMLGAIGSWDPVVEFLPSPQSPGIAFKEGDVSSSKVITRIDYTAADDGSPRIVLFCSLWVYNQSHVQTLLFRCADNPDAAALVVPQLVPQRPVPRLMDCPGQAFEIGTIIDTEVSRWSDKIHSTVVGVQEPISLKFGSKLGPKTRNELGISIQRPLGQFHRTTQVIVTSHFVFVNKTHAAFKVSQYMKTNDRVVELRAMSKKGIPSTHHFDFDATTNVSNRRVYLRMDHHGAEWSGPFAVDEENEFSLKLKGSVREAWKDGSGNAFKHEGFRRSVAEMHRVKVRISNMGPSMVVTLLRDDPPMYIIRNESSSDVFVNQIQCSDETVVIRSKEFIPFAWVKPDGPCVVGRHVMVSRNYGVYDFANLDRERNIDALRYRMFGSKSKSVAGDIVVDRASRVLVFRDHNPDKPPSYILEVKVIAARLRNELSLKPDSTAELIAETDNHAATESKELKTAHVYRFDSDIEFACDSRPKKLTLSFYESQGDQERLQRDMSSIGIDDDSYFNSNRVNRIGDSSAEFALDATELAGSGSPRTGDDSTSFEMIHTPAASPVRRCRPLSGNISSDSMMSLPRNQVFYRNDSDLSYADGAVQLSDVERVSDSYASSEQSDDNDNHRRERENGAAGMVEIKIPKKAWTRLGVGAKRSIALSYNTAEQARRSLGRVEGHWWEMRDPETGDLVGEVLVALKFRTSVREHIQPSGIYNMSVIVPSIGLSFLHNANSSMVEVAYLSMQRLGLLYSCAGGSSEVVFSLGNLQMDNQMEREVVLGPKVHRVKEGVSVRLRDRWRSFMNYRYRGIFEELDTNSLSVIQFRMLWNSSCHAGEFTHYELIELIMQELEVSTDEKFVVNLISVFQGLEVLTSHHIFEEIVNTQLDYAGGFNSGIVAPAAGTDERSGVTAGGGAAAAAGAEASGVYIEELSIEAIRIKFTMELHGGRYIKTLGPSGRRLAVYLPESNVKDFRLYLTKLSFTHLYEPQASVVEKVTRRYSQQAVILVLSGLHTVSVYANPFRIVYRLGHGVVELVRLPARGLASGSPLELISGAYLGVRSLAMNTISASYEIVAGATGILGAVLTPFVPESRRKAFEDDLVAFQRAVIEEVDAFDAAEERTMTKVIVRKPREFDAGGVGLLTVYGPGSVPLEEQERIDHKAVVLLQLWWRRRRRAQLLLAEARRLRPQPDEMDRVFGSNQCVVQ</sequence>
<dbReference type="PROSITE" id="PS50096">
    <property type="entry name" value="IQ"/>
    <property type="match status" value="1"/>
</dbReference>
<protein>
    <submittedName>
        <fullName evidence="4">Unnamed protein product</fullName>
    </submittedName>
</protein>
<dbReference type="PANTHER" id="PTHR16166:SF93">
    <property type="entry name" value="INTERMEMBRANE LIPID TRANSFER PROTEIN VPS13"/>
    <property type="match status" value="1"/>
</dbReference>
<feature type="region of interest" description="Disordered" evidence="2">
    <location>
        <begin position="1922"/>
        <end position="1943"/>
    </location>
</feature>
<evidence type="ECO:0000256" key="1">
    <source>
        <dbReference type="ARBA" id="ARBA00006545"/>
    </source>
</evidence>
<gene>
    <name evidence="4" type="ORF">Plil01_000724400</name>
</gene>
<organism evidence="4 5">
    <name type="scientific">Phytophthora lilii</name>
    <dbReference type="NCBI Taxonomy" id="2077276"/>
    <lineage>
        <taxon>Eukaryota</taxon>
        <taxon>Sar</taxon>
        <taxon>Stramenopiles</taxon>
        <taxon>Oomycota</taxon>
        <taxon>Peronosporomycetes</taxon>
        <taxon>Peronosporales</taxon>
        <taxon>Peronosporaceae</taxon>
        <taxon>Phytophthora</taxon>
    </lineage>
</organism>
<feature type="domain" description="PH" evidence="3">
    <location>
        <begin position="1022"/>
        <end position="1131"/>
    </location>
</feature>
<feature type="region of interest" description="Disordered" evidence="2">
    <location>
        <begin position="30"/>
        <end position="112"/>
    </location>
</feature>
<dbReference type="InterPro" id="IPR011993">
    <property type="entry name" value="PH-like_dom_sf"/>
</dbReference>
<evidence type="ECO:0000259" key="3">
    <source>
        <dbReference type="PROSITE" id="PS50003"/>
    </source>
</evidence>
<dbReference type="SMART" id="SM00233">
    <property type="entry name" value="PH"/>
    <property type="match status" value="1"/>
</dbReference>
<comment type="caution">
    <text evidence="4">The sequence shown here is derived from an EMBL/GenBank/DDBJ whole genome shotgun (WGS) entry which is preliminary data.</text>
</comment>
<dbReference type="EMBL" id="BSXW01000334">
    <property type="protein sequence ID" value="GMF19096.1"/>
    <property type="molecule type" value="Genomic_DNA"/>
</dbReference>
<dbReference type="Gene3D" id="2.30.29.30">
    <property type="entry name" value="Pleckstrin-homology domain (PH domain)/Phosphotyrosine-binding domain (PTB)"/>
    <property type="match status" value="1"/>
</dbReference>
<proteinExistence type="inferred from homology"/>
<dbReference type="InterPro" id="IPR001849">
    <property type="entry name" value="PH_domain"/>
</dbReference>
<dbReference type="PANTHER" id="PTHR16166">
    <property type="entry name" value="VACUOLAR PROTEIN SORTING-ASSOCIATED PROTEIN VPS13"/>
    <property type="match status" value="1"/>
</dbReference>
<feature type="compositionally biased region" description="Basic and acidic residues" evidence="2">
    <location>
        <begin position="1507"/>
        <end position="1519"/>
    </location>
</feature>
<evidence type="ECO:0000256" key="2">
    <source>
        <dbReference type="SAM" id="MobiDB-lite"/>
    </source>
</evidence>